<gene>
    <name evidence="1" type="ORF">HMN09_00962600</name>
</gene>
<sequence length="275" mass="30381">MDFVSAAQNLCDWCTSEPTLSVLKPVATSVFELCSVAAQDNVHATRSQCLAELVVHHCGVIADNLRKGEVNADTPNFKEALEAVEKTIDSMQSVVESHSTKFIFRMRALKLKIRFKQACKTIKRLRRSHRSYSLDSSDFVHQTVDFGAQLASAALEAPILNTFKVIPEVIRLGNQTAMTVKANRRQAVTLAQRAEGLVRMRDRPENAGLWDSLELNTAVQEASELTNEISQRSGSVKAWVLAPADKDRLGTLGSRLNEATLTFTVRIGETIVLLT</sequence>
<name>A0A8H6W544_MYCCL</name>
<keyword evidence="2" id="KW-1185">Reference proteome</keyword>
<evidence type="ECO:0000313" key="2">
    <source>
        <dbReference type="Proteomes" id="UP000613580"/>
    </source>
</evidence>
<dbReference type="Proteomes" id="UP000613580">
    <property type="component" value="Unassembled WGS sequence"/>
</dbReference>
<dbReference type="OrthoDB" id="2999113at2759"/>
<reference evidence="1" key="1">
    <citation type="submission" date="2020-05" db="EMBL/GenBank/DDBJ databases">
        <title>Mycena genomes resolve the evolution of fungal bioluminescence.</title>
        <authorList>
            <person name="Tsai I.J."/>
        </authorList>
    </citation>
    <scope>NUCLEOTIDE SEQUENCE</scope>
    <source>
        <strain evidence="1">110903Hualien_Pintung</strain>
    </source>
</reference>
<dbReference type="EMBL" id="JACAZE010000014">
    <property type="protein sequence ID" value="KAF7299574.1"/>
    <property type="molecule type" value="Genomic_DNA"/>
</dbReference>
<dbReference type="AlphaFoldDB" id="A0A8H6W544"/>
<organism evidence="1 2">
    <name type="scientific">Mycena chlorophos</name>
    <name type="common">Agaric fungus</name>
    <name type="synonym">Agaricus chlorophos</name>
    <dbReference type="NCBI Taxonomy" id="658473"/>
    <lineage>
        <taxon>Eukaryota</taxon>
        <taxon>Fungi</taxon>
        <taxon>Dikarya</taxon>
        <taxon>Basidiomycota</taxon>
        <taxon>Agaricomycotina</taxon>
        <taxon>Agaricomycetes</taxon>
        <taxon>Agaricomycetidae</taxon>
        <taxon>Agaricales</taxon>
        <taxon>Marasmiineae</taxon>
        <taxon>Mycenaceae</taxon>
        <taxon>Mycena</taxon>
    </lineage>
</organism>
<comment type="caution">
    <text evidence="1">The sequence shown here is derived from an EMBL/GenBank/DDBJ whole genome shotgun (WGS) entry which is preliminary data.</text>
</comment>
<accession>A0A8H6W544</accession>
<evidence type="ECO:0000313" key="1">
    <source>
        <dbReference type="EMBL" id="KAF7299574.1"/>
    </source>
</evidence>
<protein>
    <submittedName>
        <fullName evidence="1">Uncharacterized protein</fullName>
    </submittedName>
</protein>
<proteinExistence type="predicted"/>